<dbReference type="OrthoDB" id="6233991at2"/>
<evidence type="ECO:0000313" key="3">
    <source>
        <dbReference type="Proteomes" id="UP000288789"/>
    </source>
</evidence>
<reference evidence="2 3" key="1">
    <citation type="submission" date="2018-12" db="EMBL/GenBank/DDBJ databases">
        <authorList>
            <person name="Li A."/>
            <person name="Zhang M."/>
            <person name="Zhu H."/>
        </authorList>
    </citation>
    <scope>NUCLEOTIDE SEQUENCE [LARGE SCALE GENOMIC DNA]</scope>
    <source>
        <strain evidence="2 3">R04H25</strain>
    </source>
</reference>
<feature type="transmembrane region" description="Helical" evidence="1">
    <location>
        <begin position="292"/>
        <end position="310"/>
    </location>
</feature>
<evidence type="ECO:0000256" key="1">
    <source>
        <dbReference type="SAM" id="Phobius"/>
    </source>
</evidence>
<protein>
    <submittedName>
        <fullName evidence="2">Uncharacterized protein</fullName>
    </submittedName>
</protein>
<comment type="caution">
    <text evidence="2">The sequence shown here is derived from an EMBL/GenBank/DDBJ whole genome shotgun (WGS) entry which is preliminary data.</text>
</comment>
<gene>
    <name evidence="2" type="ORF">EGC76_09400</name>
</gene>
<proteinExistence type="predicted"/>
<organism evidence="2 3">
    <name type="scientific">Pseudidiomarina gelatinasegens</name>
    <dbReference type="NCBI Taxonomy" id="2487740"/>
    <lineage>
        <taxon>Bacteria</taxon>
        <taxon>Pseudomonadati</taxon>
        <taxon>Pseudomonadota</taxon>
        <taxon>Gammaproteobacteria</taxon>
        <taxon>Alteromonadales</taxon>
        <taxon>Idiomarinaceae</taxon>
        <taxon>Pseudidiomarina</taxon>
    </lineage>
</organism>
<keyword evidence="1" id="KW-0812">Transmembrane</keyword>
<accession>A0A443YYD4</accession>
<dbReference type="RefSeq" id="WP_128352741.1">
    <property type="nucleotide sequence ID" value="NZ_RSFE01000007.1"/>
</dbReference>
<dbReference type="AlphaFoldDB" id="A0A443YYD4"/>
<dbReference type="EMBL" id="RSFE01000007">
    <property type="protein sequence ID" value="RWU09123.1"/>
    <property type="molecule type" value="Genomic_DNA"/>
</dbReference>
<evidence type="ECO:0000313" key="2">
    <source>
        <dbReference type="EMBL" id="RWU09123.1"/>
    </source>
</evidence>
<dbReference type="Proteomes" id="UP000288789">
    <property type="component" value="Unassembled WGS sequence"/>
</dbReference>
<feature type="transmembrane region" description="Helical" evidence="1">
    <location>
        <begin position="45"/>
        <end position="70"/>
    </location>
</feature>
<keyword evidence="1" id="KW-1133">Transmembrane helix</keyword>
<name>A0A443YYD4_9GAMM</name>
<keyword evidence="1" id="KW-0472">Membrane</keyword>
<sequence>MALSKIKRFFQKCAKALLGIFLTNEDLPYTATEFRDRISLSRFKLFIHVLVGLFWLLLLYILFISARFLATPDTLYNVTARSEIVTIDSYQDSAFVPWRLESAKRYAECGSETSNMSGELRIARDTSMYIERVGSGPLWITLSSDSLAPVGYLLTDSNERIELSDCEAFELTASHTQSYTLPIDGIMTVGGEVKEASVREPILHSGSVTISDKGALSRQYYQTDPYPLELGDKFFIKEPSVQSSGFIYIDENPGINITYNGKGDVGVIQRYKSEDIMLKNSIWTKLAHDESLIFLWLFLVAAFSFLKFIIRVNIE</sequence>
<keyword evidence="3" id="KW-1185">Reference proteome</keyword>